<evidence type="ECO:0000313" key="1">
    <source>
        <dbReference type="EMBL" id="KAK3386704.1"/>
    </source>
</evidence>
<dbReference type="Proteomes" id="UP001285441">
    <property type="component" value="Unassembled WGS sequence"/>
</dbReference>
<comment type="caution">
    <text evidence="1">The sequence shown here is derived from an EMBL/GenBank/DDBJ whole genome shotgun (WGS) entry which is preliminary data.</text>
</comment>
<protein>
    <recommendedName>
        <fullName evidence="3">F-box domain-containing protein</fullName>
    </recommendedName>
</protein>
<dbReference type="AlphaFoldDB" id="A0AAE0NS61"/>
<sequence>MACLPFHSSCKRTLWDFLEFAGEFAGELAGPSYMHLRLEYDKDLVDTIMQELHEPEVGATLSKVNYSRGLSSHGGEWICIPGQEFLAADPFWCRGMEAVEAIVESSPFRRSFLAGDLGSKVAHDPLVALPDNVLYQMSYFLPDNSLFDLCSASWGVHSKLRNGNQFWRLRMKMSYPWLWELHWLTIMVDEDPFGGKDAKAIFLALDFFTVPREDAKGEYCASSIAVAFGEYASRLLISTSRVISREGRTRRWSWIVWTKVNATVLNENARRFSICLVSFIVYFWAGIGTSVKSHT</sequence>
<evidence type="ECO:0008006" key="3">
    <source>
        <dbReference type="Google" id="ProtNLM"/>
    </source>
</evidence>
<accession>A0AAE0NS61</accession>
<gene>
    <name evidence="1" type="ORF">B0H63DRAFT_139805</name>
</gene>
<organism evidence="1 2">
    <name type="scientific">Podospora didyma</name>
    <dbReference type="NCBI Taxonomy" id="330526"/>
    <lineage>
        <taxon>Eukaryota</taxon>
        <taxon>Fungi</taxon>
        <taxon>Dikarya</taxon>
        <taxon>Ascomycota</taxon>
        <taxon>Pezizomycotina</taxon>
        <taxon>Sordariomycetes</taxon>
        <taxon>Sordariomycetidae</taxon>
        <taxon>Sordariales</taxon>
        <taxon>Podosporaceae</taxon>
        <taxon>Podospora</taxon>
    </lineage>
</organism>
<keyword evidence="2" id="KW-1185">Reference proteome</keyword>
<dbReference type="SUPFAM" id="SSF81383">
    <property type="entry name" value="F-box domain"/>
    <property type="match status" value="1"/>
</dbReference>
<name>A0AAE0NS61_9PEZI</name>
<reference evidence="1" key="1">
    <citation type="journal article" date="2023" name="Mol. Phylogenet. Evol.">
        <title>Genome-scale phylogeny and comparative genomics of the fungal order Sordariales.</title>
        <authorList>
            <person name="Hensen N."/>
            <person name="Bonometti L."/>
            <person name="Westerberg I."/>
            <person name="Brannstrom I.O."/>
            <person name="Guillou S."/>
            <person name="Cros-Aarteil S."/>
            <person name="Calhoun S."/>
            <person name="Haridas S."/>
            <person name="Kuo A."/>
            <person name="Mondo S."/>
            <person name="Pangilinan J."/>
            <person name="Riley R."/>
            <person name="LaButti K."/>
            <person name="Andreopoulos B."/>
            <person name="Lipzen A."/>
            <person name="Chen C."/>
            <person name="Yan M."/>
            <person name="Daum C."/>
            <person name="Ng V."/>
            <person name="Clum A."/>
            <person name="Steindorff A."/>
            <person name="Ohm R.A."/>
            <person name="Martin F."/>
            <person name="Silar P."/>
            <person name="Natvig D.O."/>
            <person name="Lalanne C."/>
            <person name="Gautier V."/>
            <person name="Ament-Velasquez S.L."/>
            <person name="Kruys A."/>
            <person name="Hutchinson M.I."/>
            <person name="Powell A.J."/>
            <person name="Barry K."/>
            <person name="Miller A.N."/>
            <person name="Grigoriev I.V."/>
            <person name="Debuchy R."/>
            <person name="Gladieux P."/>
            <person name="Hiltunen Thoren M."/>
            <person name="Johannesson H."/>
        </authorList>
    </citation>
    <scope>NUCLEOTIDE SEQUENCE</scope>
    <source>
        <strain evidence="1">CBS 232.78</strain>
    </source>
</reference>
<evidence type="ECO:0000313" key="2">
    <source>
        <dbReference type="Proteomes" id="UP001285441"/>
    </source>
</evidence>
<reference evidence="1" key="2">
    <citation type="submission" date="2023-06" db="EMBL/GenBank/DDBJ databases">
        <authorList>
            <consortium name="Lawrence Berkeley National Laboratory"/>
            <person name="Haridas S."/>
            <person name="Hensen N."/>
            <person name="Bonometti L."/>
            <person name="Westerberg I."/>
            <person name="Brannstrom I.O."/>
            <person name="Guillou S."/>
            <person name="Cros-Aarteil S."/>
            <person name="Calhoun S."/>
            <person name="Kuo A."/>
            <person name="Mondo S."/>
            <person name="Pangilinan J."/>
            <person name="Riley R."/>
            <person name="LaButti K."/>
            <person name="Andreopoulos B."/>
            <person name="Lipzen A."/>
            <person name="Chen C."/>
            <person name="Yanf M."/>
            <person name="Daum C."/>
            <person name="Ng V."/>
            <person name="Clum A."/>
            <person name="Steindorff A."/>
            <person name="Ohm R."/>
            <person name="Martin F."/>
            <person name="Silar P."/>
            <person name="Natvig D."/>
            <person name="Lalanne C."/>
            <person name="Gautier V."/>
            <person name="Ament-velasquez S.L."/>
            <person name="Kruys A."/>
            <person name="Hutchinson M.I."/>
            <person name="Powell A.J."/>
            <person name="Barry K."/>
            <person name="Miller A.N."/>
            <person name="Grigoriev I.V."/>
            <person name="Debuchy R."/>
            <person name="Gladieux P."/>
            <person name="Thoren M.H."/>
            <person name="Johannesson H."/>
        </authorList>
    </citation>
    <scope>NUCLEOTIDE SEQUENCE</scope>
    <source>
        <strain evidence="1">CBS 232.78</strain>
    </source>
</reference>
<proteinExistence type="predicted"/>
<dbReference type="InterPro" id="IPR036047">
    <property type="entry name" value="F-box-like_dom_sf"/>
</dbReference>
<dbReference type="EMBL" id="JAULSW010000003">
    <property type="protein sequence ID" value="KAK3386704.1"/>
    <property type="molecule type" value="Genomic_DNA"/>
</dbReference>